<sequence>MSEAGTAGAAPVVTRSQVWLGRTARAVSGLAVLGLTVVVVVAGARFPAEGTDSVPTTVVPVPPTASTLVCAGPLIQPDDTGRGDSAFDPTPVDPVTTVTVVTSVPDADGSTAGTVAPLDRSSVTATLAPGGTAAVVQGVTAPQVVRAEPGSAPARVAAVSAGLVTAGDLRGLAAASCQQPTADAWLLGGATDLSSTAQLVLSNAGSTPAEITLEIWGPSGPADLTGERFLVAPGAQRVVVLGGIAAEQRRLALHVSATGGRVGVHVQDSAIDGFTPAGTELVVPGSAPARRQVVPGLAVVDSAVGDLSAPALRLLAPGDTGTTAHVTLLGPAGVTELPGAASVDLVPGEVTDVPLGGLPAGTYTAVVDADQPVLASAVLTRPGSVGELDDVPSVERAWAASTAVGRSGVVAVPAGTRGTLVVGAVAPGADPAAGGSATATLRFFGSDGSVLTERRLRLAAGTTGAWSVDQLAKAAGEIVVTDPAATLDPSVRAGVVGVDLVTDEGSEVAIAWALVAESDQPDGVLVSVLDPVPVPRTTPDVAVREDPRLGTR</sequence>
<accession>A0ABU0EDB7</accession>
<gene>
    <name evidence="1" type="ORF">J2X26_001574</name>
</gene>
<keyword evidence="2" id="KW-1185">Reference proteome</keyword>
<protein>
    <recommendedName>
        <fullName evidence="3">Large extracellular alpha-helical protein</fullName>
    </recommendedName>
</protein>
<dbReference type="Proteomes" id="UP001239626">
    <property type="component" value="Unassembled WGS sequence"/>
</dbReference>
<dbReference type="RefSeq" id="WP_307491230.1">
    <property type="nucleotide sequence ID" value="NZ_JAUSVB010000002.1"/>
</dbReference>
<organism evidence="1 2">
    <name type="scientific">Cellulomonas humilata</name>
    <dbReference type="NCBI Taxonomy" id="144055"/>
    <lineage>
        <taxon>Bacteria</taxon>
        <taxon>Bacillati</taxon>
        <taxon>Actinomycetota</taxon>
        <taxon>Actinomycetes</taxon>
        <taxon>Micrococcales</taxon>
        <taxon>Cellulomonadaceae</taxon>
        <taxon>Cellulomonas</taxon>
    </lineage>
</organism>
<evidence type="ECO:0008006" key="3">
    <source>
        <dbReference type="Google" id="ProtNLM"/>
    </source>
</evidence>
<dbReference type="InterPro" id="IPR043777">
    <property type="entry name" value="DUF5719"/>
</dbReference>
<dbReference type="Pfam" id="PF18986">
    <property type="entry name" value="DUF5719"/>
    <property type="match status" value="1"/>
</dbReference>
<reference evidence="1 2" key="1">
    <citation type="submission" date="2023-07" db="EMBL/GenBank/DDBJ databases">
        <title>Sorghum-associated microbial communities from plants grown in Nebraska, USA.</title>
        <authorList>
            <person name="Schachtman D."/>
        </authorList>
    </citation>
    <scope>NUCLEOTIDE SEQUENCE [LARGE SCALE GENOMIC DNA]</scope>
    <source>
        <strain evidence="1 2">BE332</strain>
    </source>
</reference>
<name>A0ABU0EDB7_9CELL</name>
<evidence type="ECO:0000313" key="2">
    <source>
        <dbReference type="Proteomes" id="UP001239626"/>
    </source>
</evidence>
<proteinExistence type="predicted"/>
<dbReference type="EMBL" id="JAUSVB010000002">
    <property type="protein sequence ID" value="MDQ0373263.1"/>
    <property type="molecule type" value="Genomic_DNA"/>
</dbReference>
<comment type="caution">
    <text evidence="1">The sequence shown here is derived from an EMBL/GenBank/DDBJ whole genome shotgun (WGS) entry which is preliminary data.</text>
</comment>
<evidence type="ECO:0000313" key="1">
    <source>
        <dbReference type="EMBL" id="MDQ0373263.1"/>
    </source>
</evidence>